<evidence type="ECO:0000256" key="4">
    <source>
        <dbReference type="ARBA" id="ARBA00022679"/>
    </source>
</evidence>
<evidence type="ECO:0000256" key="5">
    <source>
        <dbReference type="ARBA" id="ARBA00022691"/>
    </source>
</evidence>
<dbReference type="SUPFAM" id="SSF53335">
    <property type="entry name" value="S-adenosyl-L-methionine-dependent methyltransferases"/>
    <property type="match status" value="1"/>
</dbReference>
<feature type="domain" description="N6 adenine-specific DNA methyltransferase N-terminal" evidence="10">
    <location>
        <begin position="7"/>
        <end position="101"/>
    </location>
</feature>
<comment type="similarity">
    <text evidence="1">Belongs to the N(4)/N(6)-methyltransferase family.</text>
</comment>
<dbReference type="RefSeq" id="WP_099792285.1">
    <property type="nucleotide sequence ID" value="NZ_JBHLYV010000092.1"/>
</dbReference>
<feature type="region of interest" description="Disordered" evidence="8">
    <location>
        <begin position="390"/>
        <end position="411"/>
    </location>
</feature>
<dbReference type="Pfam" id="PF02384">
    <property type="entry name" value="N6_Mtase"/>
    <property type="match status" value="1"/>
</dbReference>
<evidence type="ECO:0000256" key="1">
    <source>
        <dbReference type="ARBA" id="ARBA00006594"/>
    </source>
</evidence>
<dbReference type="GO" id="GO:0008170">
    <property type="term" value="F:N-methyltransferase activity"/>
    <property type="evidence" value="ECO:0007669"/>
    <property type="project" value="InterPro"/>
</dbReference>
<proteinExistence type="inferred from homology"/>
<evidence type="ECO:0000313" key="12">
    <source>
        <dbReference type="Proteomes" id="UP000230390"/>
    </source>
</evidence>
<feature type="domain" description="DNA methylase adenine-specific" evidence="9">
    <location>
        <begin position="144"/>
        <end position="380"/>
    </location>
</feature>
<keyword evidence="5" id="KW-0949">S-adenosyl-L-methionine</keyword>
<gene>
    <name evidence="11" type="ORF">CR105_22135</name>
</gene>
<dbReference type="GO" id="GO:0032259">
    <property type="term" value="P:methylation"/>
    <property type="evidence" value="ECO:0007669"/>
    <property type="project" value="UniProtKB-KW"/>
</dbReference>
<keyword evidence="6" id="KW-0680">Restriction system</keyword>
<reference evidence="11 12" key="1">
    <citation type="submission" date="2017-10" db="EMBL/GenBank/DDBJ databases">
        <title>Massilia psychrophilum sp. nov., a novel purple-pigmented bacterium isolated from Tianshan glacier, Xinjiang Municipality, China.</title>
        <authorList>
            <person name="Wang H."/>
        </authorList>
    </citation>
    <scope>NUCLEOTIDE SEQUENCE [LARGE SCALE GENOMIC DNA]</scope>
    <source>
        <strain evidence="11 12">JCM 30074</strain>
    </source>
</reference>
<evidence type="ECO:0000256" key="8">
    <source>
        <dbReference type="SAM" id="MobiDB-lite"/>
    </source>
</evidence>
<evidence type="ECO:0000256" key="2">
    <source>
        <dbReference type="ARBA" id="ARBA00011900"/>
    </source>
</evidence>
<dbReference type="GO" id="GO:0009307">
    <property type="term" value="P:DNA restriction-modification system"/>
    <property type="evidence" value="ECO:0007669"/>
    <property type="project" value="UniProtKB-KW"/>
</dbReference>
<dbReference type="AlphaFoldDB" id="A0A2G8TA18"/>
<keyword evidence="12" id="KW-1185">Reference proteome</keyword>
<organism evidence="11 12">
    <name type="scientific">Massilia eurypsychrophila</name>
    <dbReference type="NCBI Taxonomy" id="1485217"/>
    <lineage>
        <taxon>Bacteria</taxon>
        <taxon>Pseudomonadati</taxon>
        <taxon>Pseudomonadota</taxon>
        <taxon>Betaproteobacteria</taxon>
        <taxon>Burkholderiales</taxon>
        <taxon>Oxalobacteraceae</taxon>
        <taxon>Telluria group</taxon>
        <taxon>Massilia</taxon>
    </lineage>
</organism>
<dbReference type="Proteomes" id="UP000230390">
    <property type="component" value="Unassembled WGS sequence"/>
</dbReference>
<dbReference type="PANTHER" id="PTHR42933">
    <property type="entry name" value="SLR6095 PROTEIN"/>
    <property type="match status" value="1"/>
</dbReference>
<evidence type="ECO:0000256" key="6">
    <source>
        <dbReference type="ARBA" id="ARBA00022747"/>
    </source>
</evidence>
<accession>A0A2G8TA18</accession>
<dbReference type="InterPro" id="IPR003356">
    <property type="entry name" value="DNA_methylase_A-5"/>
</dbReference>
<dbReference type="EMBL" id="PDOC01000020">
    <property type="protein sequence ID" value="PIL42813.1"/>
    <property type="molecule type" value="Genomic_DNA"/>
</dbReference>
<dbReference type="Gene3D" id="1.20.1260.30">
    <property type="match status" value="1"/>
</dbReference>
<protein>
    <recommendedName>
        <fullName evidence="2">site-specific DNA-methyltransferase (adenine-specific)</fullName>
        <ecNumber evidence="2">2.1.1.72</ecNumber>
    </recommendedName>
</protein>
<dbReference type="GO" id="GO:0003677">
    <property type="term" value="F:DNA binding"/>
    <property type="evidence" value="ECO:0007669"/>
    <property type="project" value="InterPro"/>
</dbReference>
<name>A0A2G8TA18_9BURK</name>
<evidence type="ECO:0000256" key="7">
    <source>
        <dbReference type="ARBA" id="ARBA00047942"/>
    </source>
</evidence>
<dbReference type="OrthoDB" id="9784823at2"/>
<dbReference type="SMR" id="A0A2G8TA18"/>
<sequence>MPQHDIRRRIEAIWAECWRSGMYEPVEIMEQMLYLLFLRRLDDLQASRLIGPLHAPQGPLWSPAGAEDHLMHWSRFKDLRGAEMYALLADHVFPRLRCLGGPGSAYAQHMKGVRFSIPSAAALARLVTLIEALPRQAGRRGCAAYDYLAGKLAGIGARGAYTTPPCITGLMVALVAPCPGDIVCSPVGGDGNFLVGVAEYLAQCHPAMFADPNASEHFHHRMFHAYDSDKTMLRIACMNLALRGVINPDIRYTNSVAPDVAGEEDRYSIVLAHPSTAGLRHQDAASTAHAEIVMVAQFLRMLKRGGRAAVIVPRHILNGSSPAHLALRRQLVEEQQVDAVITFSAGLSDRHAGLPKSLLLFTRTDCGGNHPIWFYDVQCDSGDADAAGAAQRNARRRGPWRGGSPAAGNAHNRVPELMLRWGQGGGAAIGAGRAARLRVRRDRIARASHCRSVKRYRSGWRMDG</sequence>
<evidence type="ECO:0000256" key="3">
    <source>
        <dbReference type="ARBA" id="ARBA00022603"/>
    </source>
</evidence>
<comment type="caution">
    <text evidence="11">The sequence shown here is derived from an EMBL/GenBank/DDBJ whole genome shotgun (WGS) entry which is preliminary data.</text>
</comment>
<dbReference type="InterPro" id="IPR051537">
    <property type="entry name" value="DNA_Adenine_Mtase"/>
</dbReference>
<keyword evidence="3 11" id="KW-0489">Methyltransferase</keyword>
<dbReference type="EC" id="2.1.1.72" evidence="2"/>
<dbReference type="Pfam" id="PF12161">
    <property type="entry name" value="HsdM_N"/>
    <property type="match status" value="1"/>
</dbReference>
<evidence type="ECO:0000259" key="9">
    <source>
        <dbReference type="Pfam" id="PF02384"/>
    </source>
</evidence>
<dbReference type="Gene3D" id="3.40.50.150">
    <property type="entry name" value="Vaccinia Virus protein VP39"/>
    <property type="match status" value="1"/>
</dbReference>
<evidence type="ECO:0000313" key="11">
    <source>
        <dbReference type="EMBL" id="PIL42813.1"/>
    </source>
</evidence>
<dbReference type="InterPro" id="IPR038333">
    <property type="entry name" value="T1MK-like_N_sf"/>
</dbReference>
<dbReference type="GO" id="GO:0009007">
    <property type="term" value="F:site-specific DNA-methyltransferase (adenine-specific) activity"/>
    <property type="evidence" value="ECO:0007669"/>
    <property type="project" value="UniProtKB-EC"/>
</dbReference>
<dbReference type="InterPro" id="IPR022749">
    <property type="entry name" value="D12N6_MeTrfase_N"/>
</dbReference>
<evidence type="ECO:0000259" key="10">
    <source>
        <dbReference type="Pfam" id="PF12161"/>
    </source>
</evidence>
<dbReference type="PANTHER" id="PTHR42933:SF3">
    <property type="entry name" value="TYPE I RESTRICTION ENZYME MJAVIII METHYLASE SUBUNIT"/>
    <property type="match status" value="1"/>
</dbReference>
<keyword evidence="4 11" id="KW-0808">Transferase</keyword>
<comment type="catalytic activity">
    <reaction evidence="7">
        <text>a 2'-deoxyadenosine in DNA + S-adenosyl-L-methionine = an N(6)-methyl-2'-deoxyadenosine in DNA + S-adenosyl-L-homocysteine + H(+)</text>
        <dbReference type="Rhea" id="RHEA:15197"/>
        <dbReference type="Rhea" id="RHEA-COMP:12418"/>
        <dbReference type="Rhea" id="RHEA-COMP:12419"/>
        <dbReference type="ChEBI" id="CHEBI:15378"/>
        <dbReference type="ChEBI" id="CHEBI:57856"/>
        <dbReference type="ChEBI" id="CHEBI:59789"/>
        <dbReference type="ChEBI" id="CHEBI:90615"/>
        <dbReference type="ChEBI" id="CHEBI:90616"/>
        <dbReference type="EC" id="2.1.1.72"/>
    </reaction>
</comment>
<dbReference type="InterPro" id="IPR029063">
    <property type="entry name" value="SAM-dependent_MTases_sf"/>
</dbReference>
<dbReference type="PRINTS" id="PR00507">
    <property type="entry name" value="N12N6MTFRASE"/>
</dbReference>